<dbReference type="Proteomes" id="UP000826271">
    <property type="component" value="Unassembled WGS sequence"/>
</dbReference>
<gene>
    <name evidence="3" type="ORF">BUALT_Bualt09G0113800</name>
</gene>
<sequence length="718" mass="80618">MVFIRMPKYVDLPPPPYHPDNPTITLALYYGQEFVLFPVPKYIGGENEVGPSVRDEEEDAYVDSDYNPDDDVSDHDRGEVNVGGDNVYHGVDLGGEDRGEIHESSDSSSEDDMVYSGDDVDLHKLSEEDEEGPEFPIEDVINEINCDVSKDQAYRAKRKALMIEGDPDVQYTKLWDYCEELRKTNPGSTVILGTEEQGGEHGLNIVRQNEYTFMSDKQKGLIMAFQEVLPGCDHRFCVRHLLNNFISGGFRGLAFINALWRSAYATTVGEYKVRMQQLTDLDPAAIEWFKDKSPLQWSKSHFSEYSKCDMLLNNVCESFNGTILQARDKPIITMLEWIRQYLTKRLQKNRDKAEEKWKGKIYLIAMSCTYRKWGLSGIPCAHALSAIFDQKQDPEDYVHSYYSIATYKRVYEPAIMGINGHNAGTCDLDDEESSQRANKTRRVRKKKNALNNQPRTSNDRGGDNEVHVDSGINDNEVVPPMVETPTQEQDGGCSNDIGEVSRRVGNETEMQPMTFNNDIEQGSKRSAFRPPRSIKPPSNLQSAIGIPAKQPIAQDASQQPVMLPPLSTTEETEAEDQVETIIETQVRTEVGVYPPPLPTMVGPIMYQQLQSSVPSLQRASRVQISLPSLQRASRVQIRASPLMVGCEFFPTRINSTQASSSSSVPVVVDQGQKYVAISDLGPEMSQPSVQEVQIRAVCGTRHSHSTKPPTLELELIKN</sequence>
<dbReference type="AlphaFoldDB" id="A0AAV6XCE5"/>
<feature type="region of interest" description="Disordered" evidence="1">
    <location>
        <begin position="425"/>
        <end position="478"/>
    </location>
</feature>
<feature type="region of interest" description="Disordered" evidence="1">
    <location>
        <begin position="90"/>
        <end position="116"/>
    </location>
</feature>
<keyword evidence="4" id="KW-1185">Reference proteome</keyword>
<dbReference type="EMBL" id="WHWC01000009">
    <property type="protein sequence ID" value="KAG8376915.1"/>
    <property type="molecule type" value="Genomic_DNA"/>
</dbReference>
<organism evidence="3 4">
    <name type="scientific">Buddleja alternifolia</name>
    <dbReference type="NCBI Taxonomy" id="168488"/>
    <lineage>
        <taxon>Eukaryota</taxon>
        <taxon>Viridiplantae</taxon>
        <taxon>Streptophyta</taxon>
        <taxon>Embryophyta</taxon>
        <taxon>Tracheophyta</taxon>
        <taxon>Spermatophyta</taxon>
        <taxon>Magnoliopsida</taxon>
        <taxon>eudicotyledons</taxon>
        <taxon>Gunneridae</taxon>
        <taxon>Pentapetalae</taxon>
        <taxon>asterids</taxon>
        <taxon>lamiids</taxon>
        <taxon>Lamiales</taxon>
        <taxon>Scrophulariaceae</taxon>
        <taxon>Buddlejeae</taxon>
        <taxon>Buddleja</taxon>
    </lineage>
</organism>
<accession>A0AAV6XCE5</accession>
<feature type="compositionally biased region" description="Basic and acidic residues" evidence="1">
    <location>
        <begin position="457"/>
        <end position="468"/>
    </location>
</feature>
<comment type="caution">
    <text evidence="3">The sequence shown here is derived from an EMBL/GenBank/DDBJ whole genome shotgun (WGS) entry which is preliminary data.</text>
</comment>
<dbReference type="GO" id="GO:0008270">
    <property type="term" value="F:zinc ion binding"/>
    <property type="evidence" value="ECO:0007669"/>
    <property type="project" value="InterPro"/>
</dbReference>
<name>A0AAV6XCE5_9LAMI</name>
<dbReference type="PANTHER" id="PTHR31973:SF187">
    <property type="entry name" value="MUTATOR TRANSPOSASE MUDRA PROTEIN"/>
    <property type="match status" value="1"/>
</dbReference>
<evidence type="ECO:0000256" key="1">
    <source>
        <dbReference type="SAM" id="MobiDB-lite"/>
    </source>
</evidence>
<feature type="compositionally biased region" description="Basic and acidic residues" evidence="1">
    <location>
        <begin position="95"/>
        <end position="105"/>
    </location>
</feature>
<dbReference type="PANTHER" id="PTHR31973">
    <property type="entry name" value="POLYPROTEIN, PUTATIVE-RELATED"/>
    <property type="match status" value="1"/>
</dbReference>
<evidence type="ECO:0000313" key="3">
    <source>
        <dbReference type="EMBL" id="KAG8376915.1"/>
    </source>
</evidence>
<feature type="domain" description="Zinc finger PMZ-type" evidence="2">
    <location>
        <begin position="366"/>
        <end position="393"/>
    </location>
</feature>
<evidence type="ECO:0000259" key="2">
    <source>
        <dbReference type="SMART" id="SM00575"/>
    </source>
</evidence>
<evidence type="ECO:0000313" key="4">
    <source>
        <dbReference type="Proteomes" id="UP000826271"/>
    </source>
</evidence>
<feature type="compositionally biased region" description="Basic residues" evidence="1">
    <location>
        <begin position="438"/>
        <end position="448"/>
    </location>
</feature>
<dbReference type="SMART" id="SM00575">
    <property type="entry name" value="ZnF_PMZ"/>
    <property type="match status" value="1"/>
</dbReference>
<dbReference type="InterPro" id="IPR006564">
    <property type="entry name" value="Znf_PMZ"/>
</dbReference>
<proteinExistence type="predicted"/>
<reference evidence="3" key="1">
    <citation type="submission" date="2019-10" db="EMBL/GenBank/DDBJ databases">
        <authorList>
            <person name="Zhang R."/>
            <person name="Pan Y."/>
            <person name="Wang J."/>
            <person name="Ma R."/>
            <person name="Yu S."/>
        </authorList>
    </citation>
    <scope>NUCLEOTIDE SEQUENCE</scope>
    <source>
        <strain evidence="3">LA-IB0</strain>
        <tissue evidence="3">Leaf</tissue>
    </source>
</reference>
<protein>
    <recommendedName>
        <fullName evidence="2">Zinc finger PMZ-type domain-containing protein</fullName>
    </recommendedName>
</protein>